<accession>A0ABP9MG16</accession>
<reference evidence="3" key="1">
    <citation type="journal article" date="2019" name="Int. J. Syst. Evol. Microbiol.">
        <title>The Global Catalogue of Microorganisms (GCM) 10K type strain sequencing project: providing services to taxonomists for standard genome sequencing and annotation.</title>
        <authorList>
            <consortium name="The Broad Institute Genomics Platform"/>
            <consortium name="The Broad Institute Genome Sequencing Center for Infectious Disease"/>
            <person name="Wu L."/>
            <person name="Ma J."/>
        </authorList>
    </citation>
    <scope>NUCLEOTIDE SEQUENCE [LARGE SCALE GENOMIC DNA]</scope>
    <source>
        <strain evidence="3">JCM 18959</strain>
    </source>
</reference>
<dbReference type="InterPro" id="IPR050490">
    <property type="entry name" value="Bact_solute-bd_prot1"/>
</dbReference>
<dbReference type="Pfam" id="PF01547">
    <property type="entry name" value="SBP_bac_1"/>
    <property type="match status" value="1"/>
</dbReference>
<organism evidence="2 3">
    <name type="scientific">Microbacterium yannicii</name>
    <dbReference type="NCBI Taxonomy" id="671622"/>
    <lineage>
        <taxon>Bacteria</taxon>
        <taxon>Bacillati</taxon>
        <taxon>Actinomycetota</taxon>
        <taxon>Actinomycetes</taxon>
        <taxon>Micrococcales</taxon>
        <taxon>Microbacteriaceae</taxon>
        <taxon>Microbacterium</taxon>
    </lineage>
</organism>
<evidence type="ECO:0000256" key="1">
    <source>
        <dbReference type="SAM" id="SignalP"/>
    </source>
</evidence>
<dbReference type="EMBL" id="BAABKZ010000002">
    <property type="protein sequence ID" value="GAA5094511.1"/>
    <property type="molecule type" value="Genomic_DNA"/>
</dbReference>
<dbReference type="PANTHER" id="PTHR43649:SF12">
    <property type="entry name" value="DIACETYLCHITOBIOSE BINDING PROTEIN DASA"/>
    <property type="match status" value="1"/>
</dbReference>
<dbReference type="Proteomes" id="UP001501407">
    <property type="component" value="Unassembled WGS sequence"/>
</dbReference>
<dbReference type="InterPro" id="IPR006059">
    <property type="entry name" value="SBP"/>
</dbReference>
<feature type="signal peptide" evidence="1">
    <location>
        <begin position="1"/>
        <end position="24"/>
    </location>
</feature>
<gene>
    <name evidence="2" type="ORF">GCM10025760_25790</name>
</gene>
<dbReference type="Gene3D" id="3.40.190.10">
    <property type="entry name" value="Periplasmic binding protein-like II"/>
    <property type="match status" value="2"/>
</dbReference>
<name>A0ABP9MG16_9MICO</name>
<evidence type="ECO:0000313" key="3">
    <source>
        <dbReference type="Proteomes" id="UP001501407"/>
    </source>
</evidence>
<sequence>MARQHLSRRTLMLPATLSVGVLLAGCAGSADTGDSGGEEPQTITFAYSIAADAQDWYEKLAEDYMDSHPGVTIEIQKYGLDSYPTLLNTQLNAGNGPDVFYSLSGTGQNPSVGPLADAGLVLPLDSEVLEESLPEAVQAGWVFDGTFYGVPTSVQVNGLVVNSPLAEENGIDWTAETTTEALAAQCGDAADAGIAVLGLAGAVPTAPAITALGFAASTVYGPEPDWNEQRAAGETTFAESDGWKDALQAIQELYDAGCMQPGAEGAGFDALTNGVAGGTMLGFAAPSSANVTLANASGGALQMAVLPMPAPEGVETKLVLTSTDGIAGNAKTKSPELVKDFIQWSAEPEQAAMMAEIQGTLPLGGDTADLPEAYQSSQALLTSDGTRPYPPVDWPNGAVFDALGTGVTGILTGQLTIEQVLDSMDAAWE</sequence>
<dbReference type="SUPFAM" id="SSF53850">
    <property type="entry name" value="Periplasmic binding protein-like II"/>
    <property type="match status" value="1"/>
</dbReference>
<evidence type="ECO:0000313" key="2">
    <source>
        <dbReference type="EMBL" id="GAA5094511.1"/>
    </source>
</evidence>
<dbReference type="PROSITE" id="PS51257">
    <property type="entry name" value="PROKAR_LIPOPROTEIN"/>
    <property type="match status" value="1"/>
</dbReference>
<protein>
    <submittedName>
        <fullName evidence="2">Sugar ABC transporter substrate-binding protein</fullName>
    </submittedName>
</protein>
<comment type="caution">
    <text evidence="2">The sequence shown here is derived from an EMBL/GenBank/DDBJ whole genome shotgun (WGS) entry which is preliminary data.</text>
</comment>
<keyword evidence="1" id="KW-0732">Signal</keyword>
<dbReference type="RefSeq" id="WP_194414333.1">
    <property type="nucleotide sequence ID" value="NZ_BAABKZ010000002.1"/>
</dbReference>
<keyword evidence="3" id="KW-1185">Reference proteome</keyword>
<dbReference type="PANTHER" id="PTHR43649">
    <property type="entry name" value="ARABINOSE-BINDING PROTEIN-RELATED"/>
    <property type="match status" value="1"/>
</dbReference>
<feature type="chain" id="PRO_5045280131" evidence="1">
    <location>
        <begin position="25"/>
        <end position="429"/>
    </location>
</feature>
<proteinExistence type="predicted"/>